<dbReference type="EC" id="1.6.5.11" evidence="9"/>
<dbReference type="InterPro" id="IPR003945">
    <property type="entry name" value="NU5C-like"/>
</dbReference>
<evidence type="ECO:0000256" key="6">
    <source>
        <dbReference type="SAM" id="Phobius"/>
    </source>
</evidence>
<feature type="transmembrane region" description="Helical" evidence="6">
    <location>
        <begin position="450"/>
        <end position="470"/>
    </location>
</feature>
<evidence type="ECO:0000256" key="2">
    <source>
        <dbReference type="ARBA" id="ARBA00022692"/>
    </source>
</evidence>
<dbReference type="PRINTS" id="PR01435">
    <property type="entry name" value="NPOXDRDTASE5"/>
</dbReference>
<name>A0A517P9X6_9PLAN</name>
<keyword evidence="2 5" id="KW-0812">Transmembrane</keyword>
<feature type="transmembrane region" description="Helical" evidence="6">
    <location>
        <begin position="357"/>
        <end position="378"/>
    </location>
</feature>
<feature type="transmembrane region" description="Helical" evidence="6">
    <location>
        <begin position="234"/>
        <end position="252"/>
    </location>
</feature>
<dbReference type="GO" id="GO:0015990">
    <property type="term" value="P:electron transport coupled proton transport"/>
    <property type="evidence" value="ECO:0007669"/>
    <property type="project" value="TreeGrafter"/>
</dbReference>
<evidence type="ECO:0000259" key="7">
    <source>
        <dbReference type="Pfam" id="PF00361"/>
    </source>
</evidence>
<keyword evidence="9" id="KW-0560">Oxidoreductase</keyword>
<dbReference type="InterPro" id="IPR001750">
    <property type="entry name" value="ND/Mrp_TM"/>
</dbReference>
<feature type="transmembrane region" description="Helical" evidence="6">
    <location>
        <begin position="195"/>
        <end position="214"/>
    </location>
</feature>
<dbReference type="PANTHER" id="PTHR42829:SF2">
    <property type="entry name" value="NADH-UBIQUINONE OXIDOREDUCTASE CHAIN 5"/>
    <property type="match status" value="1"/>
</dbReference>
<feature type="transmembrane region" description="Helical" evidence="6">
    <location>
        <begin position="329"/>
        <end position="351"/>
    </location>
</feature>
<dbReference type="EMBL" id="CP036265">
    <property type="protein sequence ID" value="QDT16177.1"/>
    <property type="molecule type" value="Genomic_DNA"/>
</dbReference>
<sequence>MSVAQLLVAATFVPLIGAVAGLTARWWRPSRDDRAAGFVACASLFASVGLSVAAAALWDGPEPVEGTWYEILSLPGVTLELGHLIDSLTLTMFCIVSLVASCVCVFALGYLSDELTEEHRDYHLAHVLEQELVRPGRFHLFFGYLCLFVTAMLLLVIGGNLFHVFVGWELVGACSYLLIGFYYERPYASAAATKAFVVNRIGDAGFLIGLAALLAANGDVRFLSLFEAAGAGELSRTALLVGGFGVLAGCVGKSAQFPLQVWLPDAMAGPTPVSALVHSATMVAGGVYLVGRMTPALPPEVLLTVAYLGCVTLVVGAVPALFQTDIKGILAYSSISQLGYMMLALGVTGWGAGLFHLVTHAFFKSLMFLCAGSVIVACHHEQDVRKLGGLMRKMPVTAGAMLVGVIAISGLAIPGVSVFGEALSFSGFHSKDAILSHALAFTEANAGHAALFWVPLVTAGLTALYMVRLWGLTFAGAPGSATKGAHESPAVMLAPIVVLAGLAAFCAVGGDGGPLYGFLTRTAPEPGAFELFVSPSEAAVDEAHHHAEVMGLIAAGLGAAAGLALFGPWRRAPGQARAEGLKDAAVVRWLRRGWGFDAVYRALAVRPTLMLGEATALTDRAAIDGLVDGAAGLTGVVARIERAVDERVVDGLVRGVGRTARGFGRLFGAVQSGGLRQYVAALAACAVGLAVLAVVLLAG</sequence>
<protein>
    <submittedName>
        <fullName evidence="9">NADH-quinone oxidoreductase subunit L</fullName>
        <ecNumber evidence="9">1.6.5.11</ecNumber>
    </submittedName>
</protein>
<dbReference type="InterPro" id="IPR018393">
    <property type="entry name" value="NADHpl_OxRdtase_5_subgr"/>
</dbReference>
<dbReference type="KEGG" id="acaf:CA12_22760"/>
<dbReference type="OrthoDB" id="9807568at2"/>
<accession>A0A517P9X6</accession>
<keyword evidence="10" id="KW-1185">Reference proteome</keyword>
<feature type="transmembrane region" description="Helical" evidence="6">
    <location>
        <begin position="88"/>
        <end position="111"/>
    </location>
</feature>
<dbReference type="Pfam" id="PF00361">
    <property type="entry name" value="Proton_antipo_M"/>
    <property type="match status" value="1"/>
</dbReference>
<feature type="transmembrane region" description="Helical" evidence="6">
    <location>
        <begin position="399"/>
        <end position="420"/>
    </location>
</feature>
<proteinExistence type="predicted"/>
<gene>
    <name evidence="9" type="primary">nuoL</name>
    <name evidence="9" type="ORF">CA12_22760</name>
</gene>
<feature type="transmembrane region" description="Helical" evidence="6">
    <location>
        <begin position="490"/>
        <end position="510"/>
    </location>
</feature>
<organism evidence="9 10">
    <name type="scientific">Alienimonas californiensis</name>
    <dbReference type="NCBI Taxonomy" id="2527989"/>
    <lineage>
        <taxon>Bacteria</taxon>
        <taxon>Pseudomonadati</taxon>
        <taxon>Planctomycetota</taxon>
        <taxon>Planctomycetia</taxon>
        <taxon>Planctomycetales</taxon>
        <taxon>Planctomycetaceae</taxon>
        <taxon>Alienimonas</taxon>
    </lineage>
</organism>
<dbReference type="Gene3D" id="1.20.5.2700">
    <property type="match status" value="2"/>
</dbReference>
<feature type="transmembrane region" description="Helical" evidence="6">
    <location>
        <begin position="549"/>
        <end position="567"/>
    </location>
</feature>
<feature type="transmembrane region" description="Helical" evidence="6">
    <location>
        <begin position="36"/>
        <end position="58"/>
    </location>
</feature>
<reference evidence="9 10" key="1">
    <citation type="submission" date="2019-02" db="EMBL/GenBank/DDBJ databases">
        <title>Deep-cultivation of Planctomycetes and their phenomic and genomic characterization uncovers novel biology.</title>
        <authorList>
            <person name="Wiegand S."/>
            <person name="Jogler M."/>
            <person name="Boedeker C."/>
            <person name="Pinto D."/>
            <person name="Vollmers J."/>
            <person name="Rivas-Marin E."/>
            <person name="Kohn T."/>
            <person name="Peeters S.H."/>
            <person name="Heuer A."/>
            <person name="Rast P."/>
            <person name="Oberbeckmann S."/>
            <person name="Bunk B."/>
            <person name="Jeske O."/>
            <person name="Meyerdierks A."/>
            <person name="Storesund J.E."/>
            <person name="Kallscheuer N."/>
            <person name="Luecker S."/>
            <person name="Lage O.M."/>
            <person name="Pohl T."/>
            <person name="Merkel B.J."/>
            <person name="Hornburger P."/>
            <person name="Mueller R.-W."/>
            <person name="Bruemmer F."/>
            <person name="Labrenz M."/>
            <person name="Spormann A.M."/>
            <person name="Op den Camp H."/>
            <person name="Overmann J."/>
            <person name="Amann R."/>
            <person name="Jetten M.S.M."/>
            <person name="Mascher T."/>
            <person name="Medema M.H."/>
            <person name="Devos D.P."/>
            <person name="Kaster A.-K."/>
            <person name="Ovreas L."/>
            <person name="Rohde M."/>
            <person name="Galperin M.Y."/>
            <person name="Jogler C."/>
        </authorList>
    </citation>
    <scope>NUCLEOTIDE SEQUENCE [LARGE SCALE GENOMIC DNA]</scope>
    <source>
        <strain evidence="9 10">CA12</strain>
    </source>
</reference>
<dbReference type="GO" id="GO:0003954">
    <property type="term" value="F:NADH dehydrogenase activity"/>
    <property type="evidence" value="ECO:0007669"/>
    <property type="project" value="TreeGrafter"/>
</dbReference>
<feature type="transmembrane region" description="Helical" evidence="6">
    <location>
        <begin position="273"/>
        <end position="290"/>
    </location>
</feature>
<dbReference type="GO" id="GO:0012505">
    <property type="term" value="C:endomembrane system"/>
    <property type="evidence" value="ECO:0007669"/>
    <property type="project" value="UniProtKB-SubCell"/>
</dbReference>
<evidence type="ECO:0000259" key="8">
    <source>
        <dbReference type="Pfam" id="PF00662"/>
    </source>
</evidence>
<feature type="transmembrane region" description="Helical" evidence="6">
    <location>
        <begin position="138"/>
        <end position="159"/>
    </location>
</feature>
<dbReference type="AlphaFoldDB" id="A0A517P9X6"/>
<feature type="transmembrane region" description="Helical" evidence="6">
    <location>
        <begin position="302"/>
        <end position="322"/>
    </location>
</feature>
<feature type="transmembrane region" description="Helical" evidence="6">
    <location>
        <begin position="165"/>
        <end position="183"/>
    </location>
</feature>
<dbReference type="RefSeq" id="WP_145359043.1">
    <property type="nucleotide sequence ID" value="NZ_CP036265.1"/>
</dbReference>
<dbReference type="GO" id="GO:0008137">
    <property type="term" value="F:NADH dehydrogenase (ubiquinone) activity"/>
    <property type="evidence" value="ECO:0007669"/>
    <property type="project" value="InterPro"/>
</dbReference>
<evidence type="ECO:0000256" key="1">
    <source>
        <dbReference type="ARBA" id="ARBA00004127"/>
    </source>
</evidence>
<dbReference type="GO" id="GO:0042773">
    <property type="term" value="P:ATP synthesis coupled electron transport"/>
    <property type="evidence" value="ECO:0007669"/>
    <property type="project" value="InterPro"/>
</dbReference>
<evidence type="ECO:0000256" key="5">
    <source>
        <dbReference type="RuleBase" id="RU000320"/>
    </source>
</evidence>
<evidence type="ECO:0000256" key="4">
    <source>
        <dbReference type="ARBA" id="ARBA00023136"/>
    </source>
</evidence>
<evidence type="ECO:0000313" key="9">
    <source>
        <dbReference type="EMBL" id="QDT16177.1"/>
    </source>
</evidence>
<dbReference type="PRINTS" id="PR01434">
    <property type="entry name" value="NADHDHGNASE5"/>
</dbReference>
<evidence type="ECO:0000313" key="10">
    <source>
        <dbReference type="Proteomes" id="UP000318741"/>
    </source>
</evidence>
<feature type="domain" description="NADH-Ubiquinone oxidoreductase (complex I) chain 5 N-terminal" evidence="8">
    <location>
        <begin position="74"/>
        <end position="114"/>
    </location>
</feature>
<evidence type="ECO:0000256" key="3">
    <source>
        <dbReference type="ARBA" id="ARBA00022989"/>
    </source>
</evidence>
<feature type="transmembrane region" description="Helical" evidence="6">
    <location>
        <begin position="6"/>
        <end position="24"/>
    </location>
</feature>
<comment type="subcellular location">
    <subcellularLocation>
        <location evidence="1">Endomembrane system</location>
        <topology evidence="1">Multi-pass membrane protein</topology>
    </subcellularLocation>
    <subcellularLocation>
        <location evidence="5">Membrane</location>
        <topology evidence="5">Multi-pass membrane protein</topology>
    </subcellularLocation>
</comment>
<keyword evidence="4 6" id="KW-0472">Membrane</keyword>
<dbReference type="PANTHER" id="PTHR42829">
    <property type="entry name" value="NADH-UBIQUINONE OXIDOREDUCTASE CHAIN 5"/>
    <property type="match status" value="1"/>
</dbReference>
<dbReference type="Pfam" id="PF00662">
    <property type="entry name" value="Proton_antipo_N"/>
    <property type="match status" value="1"/>
</dbReference>
<dbReference type="InterPro" id="IPR001516">
    <property type="entry name" value="Proton_antipo_N"/>
</dbReference>
<feature type="domain" description="NADH:quinone oxidoreductase/Mrp antiporter transmembrane" evidence="7">
    <location>
        <begin position="159"/>
        <end position="441"/>
    </location>
</feature>
<feature type="transmembrane region" description="Helical" evidence="6">
    <location>
        <begin position="678"/>
        <end position="698"/>
    </location>
</feature>
<dbReference type="GO" id="GO:0016020">
    <property type="term" value="C:membrane"/>
    <property type="evidence" value="ECO:0007669"/>
    <property type="project" value="UniProtKB-SubCell"/>
</dbReference>
<dbReference type="NCBIfam" id="TIGR01974">
    <property type="entry name" value="NDH_I_L"/>
    <property type="match status" value="1"/>
</dbReference>
<dbReference type="Proteomes" id="UP000318741">
    <property type="component" value="Chromosome"/>
</dbReference>
<keyword evidence="3 6" id="KW-1133">Transmembrane helix</keyword>